<dbReference type="Proteomes" id="UP000050465">
    <property type="component" value="Unassembled WGS sequence"/>
</dbReference>
<gene>
    <name evidence="2" type="primary">parA</name>
    <name evidence="2" type="ORF">HLUCCA11_06585</name>
</gene>
<proteinExistence type="predicted"/>
<dbReference type="Gene3D" id="3.40.50.300">
    <property type="entry name" value="P-loop containing nucleotide triphosphate hydrolases"/>
    <property type="match status" value="1"/>
</dbReference>
<dbReference type="InterPro" id="IPR025669">
    <property type="entry name" value="AAA_dom"/>
</dbReference>
<sequence>MTKIISLFNNKGGVGKTTTVFNLSASLSQKGKKILLIDFDPQCNLSIATIGYDEFAQHLERTKEHPFGRTIRAFAQPSLQPTQSSKVYRVQPKYQKEILNDQVETVDGQTLIDIVPGDFWLNSFADILTVGTDVVQGSGLYKFLVPFLLVEKLKEDNNSYDYVLIDLPPSFNTLVRSALYCSDYFLVPCTPDSFSAYCVSLIGEVLPSFIEDWNQGRKRYEVLNRYDQVIPEKGIPKFGGWIFNGFATTVYRSTKERKEIGADKFHLDKTSLTVKEDLFPKLKGISHYDCLPDFVEPTPVAKIQDLNTMAREIQKLNVPLNRLRSRKPTLFASWSYAQKDLMERMNQEYDSLAQYIIDNF</sequence>
<protein>
    <submittedName>
        <fullName evidence="2">Chromosome partitioning protein</fullName>
    </submittedName>
</protein>
<evidence type="ECO:0000259" key="1">
    <source>
        <dbReference type="Pfam" id="PF13614"/>
    </source>
</evidence>
<dbReference type="Pfam" id="PF13614">
    <property type="entry name" value="AAA_31"/>
    <property type="match status" value="1"/>
</dbReference>
<feature type="domain" description="AAA" evidence="1">
    <location>
        <begin position="2"/>
        <end position="212"/>
    </location>
</feature>
<reference evidence="2 3" key="1">
    <citation type="submission" date="2015-09" db="EMBL/GenBank/DDBJ databases">
        <title>Identification and resolution of microdiversity through metagenomic sequencing of parallel consortia.</title>
        <authorList>
            <person name="Nelson W.C."/>
            <person name="Romine M.F."/>
            <person name="Lindemann S.R."/>
        </authorList>
    </citation>
    <scope>NUCLEOTIDE SEQUENCE [LARGE SCALE GENOMIC DNA]</scope>
    <source>
        <strain evidence="2">Ana</strain>
    </source>
</reference>
<dbReference type="STRING" id="1666911.HLUCCA11_06585"/>
<evidence type="ECO:0000313" key="3">
    <source>
        <dbReference type="Proteomes" id="UP000050465"/>
    </source>
</evidence>
<organism evidence="2 3">
    <name type="scientific">Phormidesmis priestleyi Ana</name>
    <dbReference type="NCBI Taxonomy" id="1666911"/>
    <lineage>
        <taxon>Bacteria</taxon>
        <taxon>Bacillati</taxon>
        <taxon>Cyanobacteriota</taxon>
        <taxon>Cyanophyceae</taxon>
        <taxon>Leptolyngbyales</taxon>
        <taxon>Leptolyngbyaceae</taxon>
        <taxon>Phormidesmis</taxon>
    </lineage>
</organism>
<name>A0A0P7YZW7_9CYAN</name>
<dbReference type="SUPFAM" id="SSF52540">
    <property type="entry name" value="P-loop containing nucleoside triphosphate hydrolases"/>
    <property type="match status" value="1"/>
</dbReference>
<dbReference type="InterPro" id="IPR027417">
    <property type="entry name" value="P-loop_NTPase"/>
</dbReference>
<dbReference type="CDD" id="cd02042">
    <property type="entry name" value="ParAB_family"/>
    <property type="match status" value="1"/>
</dbReference>
<dbReference type="EMBL" id="LJZR01000007">
    <property type="protein sequence ID" value="KPQ36193.1"/>
    <property type="molecule type" value="Genomic_DNA"/>
</dbReference>
<evidence type="ECO:0000313" key="2">
    <source>
        <dbReference type="EMBL" id="KPQ36193.1"/>
    </source>
</evidence>
<dbReference type="PANTHER" id="PTHR13696">
    <property type="entry name" value="P-LOOP CONTAINING NUCLEOSIDE TRIPHOSPHATE HYDROLASE"/>
    <property type="match status" value="1"/>
</dbReference>
<dbReference type="PANTHER" id="PTHR13696:SF99">
    <property type="entry name" value="COBYRINIC ACID AC-DIAMIDE SYNTHASE"/>
    <property type="match status" value="1"/>
</dbReference>
<accession>A0A0P7YZW7</accession>
<comment type="caution">
    <text evidence="2">The sequence shown here is derived from an EMBL/GenBank/DDBJ whole genome shotgun (WGS) entry which is preliminary data.</text>
</comment>
<dbReference type="AlphaFoldDB" id="A0A0P7YZW7"/>
<dbReference type="InterPro" id="IPR050678">
    <property type="entry name" value="DNA_Partitioning_ATPase"/>
</dbReference>